<feature type="signal peptide" evidence="4">
    <location>
        <begin position="1"/>
        <end position="25"/>
    </location>
</feature>
<dbReference type="PANTHER" id="PTHR11860:SF115">
    <property type="entry name" value="IMMUNOGLOBULIN SUBTYPE DOMAIN-CONTAINING PROTEIN"/>
    <property type="match status" value="1"/>
</dbReference>
<keyword evidence="7" id="KW-1185">Reference proteome</keyword>
<dbReference type="Pfam" id="PF07686">
    <property type="entry name" value="V-set"/>
    <property type="match status" value="1"/>
</dbReference>
<dbReference type="CDD" id="cd05716">
    <property type="entry name" value="IgV_pIgR_like"/>
    <property type="match status" value="1"/>
</dbReference>
<reference evidence="6" key="1">
    <citation type="submission" date="2025-08" db="UniProtKB">
        <authorList>
            <consortium name="Ensembl"/>
        </authorList>
    </citation>
    <scope>IDENTIFICATION</scope>
</reference>
<feature type="domain" description="Ig-like" evidence="5">
    <location>
        <begin position="20"/>
        <end position="110"/>
    </location>
</feature>
<dbReference type="PANTHER" id="PTHR11860">
    <property type="entry name" value="POLYMERIC-IMMUNOGLOBULIN RECEPTOR"/>
    <property type="match status" value="1"/>
</dbReference>
<dbReference type="SMART" id="SM00409">
    <property type="entry name" value="IG"/>
    <property type="match status" value="1"/>
</dbReference>
<dbReference type="GeneTree" id="ENSGT00940000163948"/>
<protein>
    <recommendedName>
        <fullName evidence="5">Ig-like domain-containing protein</fullName>
    </recommendedName>
</protein>
<comment type="subcellular location">
    <subcellularLocation>
        <location evidence="1">Membrane</location>
    </subcellularLocation>
</comment>
<dbReference type="AlphaFoldDB" id="A0A8C7B165"/>
<accession>A0A8C7B165</accession>
<organism evidence="6 7">
    <name type="scientific">Neovison vison</name>
    <name type="common">American mink</name>
    <name type="synonym">Mustela vison</name>
    <dbReference type="NCBI Taxonomy" id="452646"/>
    <lineage>
        <taxon>Eukaryota</taxon>
        <taxon>Metazoa</taxon>
        <taxon>Chordata</taxon>
        <taxon>Craniata</taxon>
        <taxon>Vertebrata</taxon>
        <taxon>Euteleostomi</taxon>
        <taxon>Mammalia</taxon>
        <taxon>Eutheria</taxon>
        <taxon>Laurasiatheria</taxon>
        <taxon>Carnivora</taxon>
        <taxon>Caniformia</taxon>
        <taxon>Musteloidea</taxon>
        <taxon>Mustelidae</taxon>
        <taxon>Mustelinae</taxon>
        <taxon>Neogale</taxon>
    </lineage>
</organism>
<name>A0A8C7B165_NEOVI</name>
<dbReference type="InterPro" id="IPR050671">
    <property type="entry name" value="CD300_family_receptors"/>
</dbReference>
<dbReference type="InterPro" id="IPR003599">
    <property type="entry name" value="Ig_sub"/>
</dbReference>
<keyword evidence="4" id="KW-0732">Signal</keyword>
<keyword evidence="3" id="KW-0472">Membrane</keyword>
<sequence>MTPGDGRSWLPAALLLLQVPGFVSQFLSSPISLVGTVGQSVSVICPYEKIYENNTKYWCKSPCLWKTVETAVPDVEAWNGRVSIRDISATLSFRVTMRNLREEDAGTYLCGIDTSDVPGFVFDLTYPVVVTVTPGELCTPLPQHQHQGCLRLGLITLTLWKVPGYLPEDVLTACHHVPHRSLLSSIYFWLLVFLEVPLVLSMGSGGRQYLPDNDYW</sequence>
<dbReference type="SUPFAM" id="SSF48726">
    <property type="entry name" value="Immunoglobulin"/>
    <property type="match status" value="1"/>
</dbReference>
<dbReference type="Gene3D" id="2.60.40.10">
    <property type="entry name" value="Immunoglobulins"/>
    <property type="match status" value="1"/>
</dbReference>
<evidence type="ECO:0000313" key="7">
    <source>
        <dbReference type="Proteomes" id="UP000694425"/>
    </source>
</evidence>
<evidence type="ECO:0000256" key="1">
    <source>
        <dbReference type="ARBA" id="ARBA00004370"/>
    </source>
</evidence>
<dbReference type="InterPro" id="IPR013106">
    <property type="entry name" value="Ig_V-set"/>
</dbReference>
<feature type="chain" id="PRO_5034507008" description="Ig-like domain-containing protein" evidence="4">
    <location>
        <begin position="26"/>
        <end position="216"/>
    </location>
</feature>
<dbReference type="Proteomes" id="UP000694425">
    <property type="component" value="Unplaced"/>
</dbReference>
<reference evidence="6" key="2">
    <citation type="submission" date="2025-09" db="UniProtKB">
        <authorList>
            <consortium name="Ensembl"/>
        </authorList>
    </citation>
    <scope>IDENTIFICATION</scope>
</reference>
<dbReference type="GO" id="GO:0004888">
    <property type="term" value="F:transmembrane signaling receptor activity"/>
    <property type="evidence" value="ECO:0007669"/>
    <property type="project" value="TreeGrafter"/>
</dbReference>
<dbReference type="InterPro" id="IPR007110">
    <property type="entry name" value="Ig-like_dom"/>
</dbReference>
<dbReference type="GO" id="GO:0005886">
    <property type="term" value="C:plasma membrane"/>
    <property type="evidence" value="ECO:0007669"/>
    <property type="project" value="TreeGrafter"/>
</dbReference>
<proteinExistence type="predicted"/>
<evidence type="ECO:0000256" key="2">
    <source>
        <dbReference type="ARBA" id="ARBA00022692"/>
    </source>
</evidence>
<evidence type="ECO:0000259" key="5">
    <source>
        <dbReference type="PROSITE" id="PS50835"/>
    </source>
</evidence>
<evidence type="ECO:0000313" key="6">
    <source>
        <dbReference type="Ensembl" id="ENSNVIP00000012340.1"/>
    </source>
</evidence>
<dbReference type="InterPro" id="IPR013783">
    <property type="entry name" value="Ig-like_fold"/>
</dbReference>
<dbReference type="InterPro" id="IPR036179">
    <property type="entry name" value="Ig-like_dom_sf"/>
</dbReference>
<dbReference type="Ensembl" id="ENSNVIT00000014495.1">
    <property type="protein sequence ID" value="ENSNVIP00000012340.1"/>
    <property type="gene ID" value="ENSNVIG00000009741.1"/>
</dbReference>
<evidence type="ECO:0000256" key="3">
    <source>
        <dbReference type="ARBA" id="ARBA00023136"/>
    </source>
</evidence>
<evidence type="ECO:0000256" key="4">
    <source>
        <dbReference type="SAM" id="SignalP"/>
    </source>
</evidence>
<keyword evidence="2" id="KW-0812">Transmembrane</keyword>
<dbReference type="PROSITE" id="PS50835">
    <property type="entry name" value="IG_LIKE"/>
    <property type="match status" value="1"/>
</dbReference>